<proteinExistence type="predicted"/>
<organism evidence="1 2">
    <name type="scientific">Verminephrobacter eiseniae (strain EF01-2)</name>
    <dbReference type="NCBI Taxonomy" id="391735"/>
    <lineage>
        <taxon>Bacteria</taxon>
        <taxon>Pseudomonadati</taxon>
        <taxon>Pseudomonadota</taxon>
        <taxon>Betaproteobacteria</taxon>
        <taxon>Burkholderiales</taxon>
        <taxon>Comamonadaceae</taxon>
        <taxon>Verminephrobacter</taxon>
    </lineage>
</organism>
<dbReference type="EMBL" id="CP000542">
    <property type="protein sequence ID" value="ABM60575.1"/>
    <property type="molecule type" value="Genomic_DNA"/>
</dbReference>
<dbReference type="InterPro" id="IPR029052">
    <property type="entry name" value="Metallo-depent_PP-like"/>
</dbReference>
<dbReference type="STRING" id="391735.Veis_4887"/>
<sequence length="140" mass="15304">MAARSLRHLIRDATLAKDDRPTVIAMHHPPFATGIAHMDALGLEGADALAQLLRQHPQVERLLCGHLHRSIQCRFGGTLASTCPSPAHQVALDLRADGPDCFVLEPPGYQLHLWHAGRLVSHTCVVGAYAGPYRFREGMC</sequence>
<dbReference type="AlphaFoldDB" id="A1WSG8"/>
<dbReference type="InterPro" id="IPR042281">
    <property type="entry name" value="GpdQ_beta-strand"/>
</dbReference>
<dbReference type="Gene3D" id="3.30.750.180">
    <property type="entry name" value="GpdQ, beta-strand dimerisation domain"/>
    <property type="match status" value="1"/>
</dbReference>
<dbReference type="KEGG" id="vei:Veis_4887"/>
<protein>
    <submittedName>
        <fullName evidence="1">Putative cAMP phosphodiesterase</fullName>
    </submittedName>
</protein>
<dbReference type="eggNOG" id="COG1409">
    <property type="taxonomic scope" value="Bacteria"/>
</dbReference>
<keyword evidence="2" id="KW-1185">Reference proteome</keyword>
<gene>
    <name evidence="1" type="ordered locus">Veis_4887</name>
</gene>
<evidence type="ECO:0000313" key="1">
    <source>
        <dbReference type="EMBL" id="ABM60575.1"/>
    </source>
</evidence>
<dbReference type="SUPFAM" id="SSF56300">
    <property type="entry name" value="Metallo-dependent phosphatases"/>
    <property type="match status" value="1"/>
</dbReference>
<reference evidence="2" key="1">
    <citation type="submission" date="2006-12" db="EMBL/GenBank/DDBJ databases">
        <title>Complete sequence of chromosome 1 of Verminephrobacter eiseniae EF01-2.</title>
        <authorList>
            <person name="Copeland A."/>
            <person name="Lucas S."/>
            <person name="Lapidus A."/>
            <person name="Barry K."/>
            <person name="Detter J.C."/>
            <person name="Glavina del Rio T."/>
            <person name="Dalin E."/>
            <person name="Tice H."/>
            <person name="Pitluck S."/>
            <person name="Chertkov O."/>
            <person name="Brettin T."/>
            <person name="Bruce D."/>
            <person name="Han C."/>
            <person name="Tapia R."/>
            <person name="Gilna P."/>
            <person name="Schmutz J."/>
            <person name="Larimer F."/>
            <person name="Land M."/>
            <person name="Hauser L."/>
            <person name="Kyrpides N."/>
            <person name="Kim E."/>
            <person name="Stahl D."/>
            <person name="Richardson P."/>
        </authorList>
    </citation>
    <scope>NUCLEOTIDE SEQUENCE [LARGE SCALE GENOMIC DNA]</scope>
    <source>
        <strain evidence="2">EF01-2</strain>
    </source>
</reference>
<dbReference type="Proteomes" id="UP000000374">
    <property type="component" value="Chromosome"/>
</dbReference>
<dbReference type="HOGENOM" id="CLU_1853488_0_0_4"/>
<evidence type="ECO:0000313" key="2">
    <source>
        <dbReference type="Proteomes" id="UP000000374"/>
    </source>
</evidence>
<name>A1WSG8_VEREI</name>
<accession>A1WSG8</accession>